<evidence type="ECO:0000256" key="1">
    <source>
        <dbReference type="SAM" id="MobiDB-lite"/>
    </source>
</evidence>
<feature type="region of interest" description="Disordered" evidence="1">
    <location>
        <begin position="458"/>
        <end position="478"/>
    </location>
</feature>
<proteinExistence type="predicted"/>
<reference evidence="2 3" key="1">
    <citation type="submission" date="2015-08" db="EMBL/GenBank/DDBJ databases">
        <title>Next Generation Sequencing and Analysis of the Genome of Puccinia sorghi L Schw, the Causal Agent of Maize Common Rust.</title>
        <authorList>
            <person name="Rochi L."/>
            <person name="Burguener G."/>
            <person name="Darino M."/>
            <person name="Turjanski A."/>
            <person name="Kreff E."/>
            <person name="Dieguez M.J."/>
            <person name="Sacco F."/>
        </authorList>
    </citation>
    <scope>NUCLEOTIDE SEQUENCE [LARGE SCALE GENOMIC DNA]</scope>
    <source>
        <strain evidence="2 3">RO10H11247</strain>
    </source>
</reference>
<protein>
    <submittedName>
        <fullName evidence="2">Uncharacterized protein</fullName>
    </submittedName>
</protein>
<organism evidence="2 3">
    <name type="scientific">Puccinia sorghi</name>
    <dbReference type="NCBI Taxonomy" id="27349"/>
    <lineage>
        <taxon>Eukaryota</taxon>
        <taxon>Fungi</taxon>
        <taxon>Dikarya</taxon>
        <taxon>Basidiomycota</taxon>
        <taxon>Pucciniomycotina</taxon>
        <taxon>Pucciniomycetes</taxon>
        <taxon>Pucciniales</taxon>
        <taxon>Pucciniaceae</taxon>
        <taxon>Puccinia</taxon>
    </lineage>
</organism>
<dbReference type="Proteomes" id="UP000037035">
    <property type="component" value="Unassembled WGS sequence"/>
</dbReference>
<feature type="compositionally biased region" description="Polar residues" evidence="1">
    <location>
        <begin position="460"/>
        <end position="469"/>
    </location>
</feature>
<dbReference type="AlphaFoldDB" id="A0A0L6VE33"/>
<evidence type="ECO:0000313" key="2">
    <source>
        <dbReference type="EMBL" id="KNZ58350.1"/>
    </source>
</evidence>
<evidence type="ECO:0000313" key="3">
    <source>
        <dbReference type="Proteomes" id="UP000037035"/>
    </source>
</evidence>
<accession>A0A0L6VE33</accession>
<name>A0A0L6VE33_9BASI</name>
<feature type="region of interest" description="Disordered" evidence="1">
    <location>
        <begin position="59"/>
        <end position="80"/>
    </location>
</feature>
<keyword evidence="3" id="KW-1185">Reference proteome</keyword>
<dbReference type="VEuPathDB" id="FungiDB:VP01_1946g4"/>
<gene>
    <name evidence="2" type="ORF">VP01_1946g4</name>
</gene>
<dbReference type="EMBL" id="LAVV01006777">
    <property type="protein sequence ID" value="KNZ58350.1"/>
    <property type="molecule type" value="Genomic_DNA"/>
</dbReference>
<comment type="caution">
    <text evidence="2">The sequence shown here is derived from an EMBL/GenBank/DDBJ whole genome shotgun (WGS) entry which is preliminary data.</text>
</comment>
<sequence>MYSAHYYVIIKIARNLLDIADLLCTEGLQVRVLSGDEAALDGSSRGQLAGGADAFAEGEAGPVAPVEGGSRRGLSVGRRRRSRRLQKKRLIVVCLNKRPPLSFLFLIIVWGEGCRLRFNGRRLGGTYEGNEHRQLSDFSCAKCRKRCQADQDAVHLAVSSLFSLRSFNRVITLLVTMLTINCNGVAMVLSVESRGAATNSLVEYSLHVSSSSTATCATRDPRFDPHRRGPIPPPAACYLPSPHIMQLQHGFAALVLLLGTIQLASAAGSCPRCLRANPVRKVEVPHVPDGYSSCTAGRSCIHNTAAGTTPSFRMPFRLPPCLTGHPQQGHPQQGHPQQYNIFFVPQCHTHILSHSPLCQPQSPLNKILRIQLFQFYESKRELERYLGQLFDMQKVPGSFYLMNSHGEDCTVTVLKHLHMQTSWLEHTACQLQAVEQVFFFAVKGFHLKSLGYQPKKFGPGNSSLSTTTPHHTKQHTSH</sequence>